<evidence type="ECO:0000256" key="1">
    <source>
        <dbReference type="ARBA" id="ARBA00011073"/>
    </source>
</evidence>
<dbReference type="InterPro" id="IPR036852">
    <property type="entry name" value="Peptidase_S8/S53_dom_sf"/>
</dbReference>
<dbReference type="PRINTS" id="PR00723">
    <property type="entry name" value="SUBTILISIN"/>
</dbReference>
<evidence type="ECO:0000256" key="4">
    <source>
        <dbReference type="ARBA" id="ARBA00022825"/>
    </source>
</evidence>
<feature type="compositionally biased region" description="Basic and acidic residues" evidence="6">
    <location>
        <begin position="1"/>
        <end position="12"/>
    </location>
</feature>
<feature type="compositionally biased region" description="Basic residues" evidence="6">
    <location>
        <begin position="153"/>
        <end position="167"/>
    </location>
</feature>
<feature type="compositionally biased region" description="Gly residues" evidence="6">
    <location>
        <begin position="108"/>
        <end position="120"/>
    </location>
</feature>
<dbReference type="PANTHER" id="PTHR43806:SF11">
    <property type="entry name" value="CEREVISIN-RELATED"/>
    <property type="match status" value="1"/>
</dbReference>
<dbReference type="InterPro" id="IPR000209">
    <property type="entry name" value="Peptidase_S8/S53_dom"/>
</dbReference>
<feature type="compositionally biased region" description="Gly residues" evidence="6">
    <location>
        <begin position="66"/>
        <end position="83"/>
    </location>
</feature>
<organism evidence="9 10">
    <name type="scientific">Streptomyces glaucosporus</name>
    <dbReference type="NCBI Taxonomy" id="284044"/>
    <lineage>
        <taxon>Bacteria</taxon>
        <taxon>Bacillati</taxon>
        <taxon>Actinomycetota</taxon>
        <taxon>Actinomycetes</taxon>
        <taxon>Kitasatosporales</taxon>
        <taxon>Streptomycetaceae</taxon>
        <taxon>Streptomyces</taxon>
    </lineage>
</organism>
<dbReference type="Proteomes" id="UP001500058">
    <property type="component" value="Unassembled WGS sequence"/>
</dbReference>
<dbReference type="PANTHER" id="PTHR43806">
    <property type="entry name" value="PEPTIDASE S8"/>
    <property type="match status" value="1"/>
</dbReference>
<feature type="compositionally biased region" description="Low complexity" evidence="6">
    <location>
        <begin position="499"/>
        <end position="513"/>
    </location>
</feature>
<keyword evidence="7" id="KW-0812">Transmembrane</keyword>
<feature type="region of interest" description="Disordered" evidence="6">
    <location>
        <begin position="483"/>
        <end position="540"/>
    </location>
</feature>
<feature type="compositionally biased region" description="Low complexity" evidence="6">
    <location>
        <begin position="32"/>
        <end position="64"/>
    </location>
</feature>
<sequence>MTDKDSEQRPEEPESGPMPNPGQPGTGRADGASTVPPVSSAAPRPVTGSGGTPAAKAPITATPPVGQGGDIYGGTPQQGGTAGNGPHLPRGAVIGAEHGMTGRPPGGPMGAGAVGPGTGSGSNRTQAGRGHRRRCRRRSPQRSGTGSPGTPVHSRRHRADGRRRHGRDRIPSRGMRRRLLSVLAATGAWATCLAGSAPMARADDVRSQQWYLDAMRAEEMWKVSTGEGIKVAVVDSGVDASTGALRGQVLPGEDMTGVAGGATGDYTGHGTAIAEIIAGTGKNGSVRGLAPGAKVIPCRIPLKGLGSEIKADGYVKAIRTAADSDAEIVNMSFGGPSYDSEGTKAVEYALSKGKLLFAGVGNGAEKGNERQYPASYTGVVGVGATDRRGKVAGFSQHGLNVDLSAPGDEMPSWCDETFRKYCVRDGGTGSATAIASASAALTWSKHPDWTADQVLRVLVDTAGRRDASSVHIGYGAVRPRIHLLEGEGGPGNPDVNPIEATEPTPSPSASSPEGKSGAENENGTAGERVGKASSESGNSNHPWVYLGAGAAVAAVAAGAFALVRRARRT</sequence>
<dbReference type="PROSITE" id="PS51892">
    <property type="entry name" value="SUBTILASE"/>
    <property type="match status" value="1"/>
</dbReference>
<dbReference type="Pfam" id="PF00082">
    <property type="entry name" value="Peptidase_S8"/>
    <property type="match status" value="1"/>
</dbReference>
<feature type="transmembrane region" description="Helical" evidence="7">
    <location>
        <begin position="543"/>
        <end position="563"/>
    </location>
</feature>
<keyword evidence="7" id="KW-1133">Transmembrane helix</keyword>
<keyword evidence="3" id="KW-0378">Hydrolase</keyword>
<dbReference type="EMBL" id="BAAATJ010000009">
    <property type="protein sequence ID" value="GAA2397346.1"/>
    <property type="molecule type" value="Genomic_DNA"/>
</dbReference>
<feature type="domain" description="Peptidase S8/S53" evidence="8">
    <location>
        <begin position="226"/>
        <end position="475"/>
    </location>
</feature>
<comment type="similarity">
    <text evidence="1 5">Belongs to the peptidase S8 family.</text>
</comment>
<name>A0ABN3I841_9ACTN</name>
<comment type="caution">
    <text evidence="9">The sequence shown here is derived from an EMBL/GenBank/DDBJ whole genome shotgun (WGS) entry which is preliminary data.</text>
</comment>
<feature type="compositionally biased region" description="Basic residues" evidence="6">
    <location>
        <begin position="129"/>
        <end position="140"/>
    </location>
</feature>
<keyword evidence="10" id="KW-1185">Reference proteome</keyword>
<reference evidence="9 10" key="1">
    <citation type="journal article" date="2019" name="Int. J. Syst. Evol. Microbiol.">
        <title>The Global Catalogue of Microorganisms (GCM) 10K type strain sequencing project: providing services to taxonomists for standard genome sequencing and annotation.</title>
        <authorList>
            <consortium name="The Broad Institute Genomics Platform"/>
            <consortium name="The Broad Institute Genome Sequencing Center for Infectious Disease"/>
            <person name="Wu L."/>
            <person name="Ma J."/>
        </authorList>
    </citation>
    <scope>NUCLEOTIDE SEQUENCE [LARGE SCALE GENOMIC DNA]</scope>
    <source>
        <strain evidence="9 10">JCM 6921</strain>
    </source>
</reference>
<feature type="region of interest" description="Disordered" evidence="6">
    <location>
        <begin position="1"/>
        <end position="174"/>
    </location>
</feature>
<dbReference type="InterPro" id="IPR015500">
    <property type="entry name" value="Peptidase_S8_subtilisin-rel"/>
</dbReference>
<keyword evidence="7" id="KW-0472">Membrane</keyword>
<protein>
    <recommendedName>
        <fullName evidence="8">Peptidase S8/S53 domain-containing protein</fullName>
    </recommendedName>
</protein>
<keyword evidence="4" id="KW-0720">Serine protease</keyword>
<evidence type="ECO:0000313" key="9">
    <source>
        <dbReference type="EMBL" id="GAA2397346.1"/>
    </source>
</evidence>
<comment type="caution">
    <text evidence="5">Lacks conserved residue(s) required for the propagation of feature annotation.</text>
</comment>
<proteinExistence type="inferred from homology"/>
<evidence type="ECO:0000256" key="7">
    <source>
        <dbReference type="SAM" id="Phobius"/>
    </source>
</evidence>
<evidence type="ECO:0000256" key="2">
    <source>
        <dbReference type="ARBA" id="ARBA00022670"/>
    </source>
</evidence>
<evidence type="ECO:0000313" key="10">
    <source>
        <dbReference type="Proteomes" id="UP001500058"/>
    </source>
</evidence>
<evidence type="ECO:0000256" key="5">
    <source>
        <dbReference type="PROSITE-ProRule" id="PRU01240"/>
    </source>
</evidence>
<evidence type="ECO:0000256" key="6">
    <source>
        <dbReference type="SAM" id="MobiDB-lite"/>
    </source>
</evidence>
<evidence type="ECO:0000256" key="3">
    <source>
        <dbReference type="ARBA" id="ARBA00022801"/>
    </source>
</evidence>
<dbReference type="InterPro" id="IPR050131">
    <property type="entry name" value="Peptidase_S8_subtilisin-like"/>
</dbReference>
<dbReference type="Gene3D" id="3.40.50.200">
    <property type="entry name" value="Peptidase S8/S53 domain"/>
    <property type="match status" value="1"/>
</dbReference>
<dbReference type="SUPFAM" id="SSF52743">
    <property type="entry name" value="Subtilisin-like"/>
    <property type="match status" value="1"/>
</dbReference>
<evidence type="ECO:0000259" key="8">
    <source>
        <dbReference type="Pfam" id="PF00082"/>
    </source>
</evidence>
<accession>A0ABN3I841</accession>
<keyword evidence="2" id="KW-0645">Protease</keyword>
<gene>
    <name evidence="9" type="ORF">GCM10010420_24040</name>
</gene>